<dbReference type="InterPro" id="IPR020941">
    <property type="entry name" value="SUFU-like_domain"/>
</dbReference>
<dbReference type="EMBL" id="CP071754">
    <property type="protein sequence ID" value="QTB60834.1"/>
    <property type="molecule type" value="Genomic_DNA"/>
</dbReference>
<feature type="domain" description="Suppressor of fused-like" evidence="1">
    <location>
        <begin position="28"/>
        <end position="183"/>
    </location>
</feature>
<reference evidence="2" key="1">
    <citation type="submission" date="2021-03" db="EMBL/GenBank/DDBJ databases">
        <title>Complete genome of Burkholderia pseudomallei_VBP364.</title>
        <authorList>
            <person name="Balaji V."/>
            <person name="Yamuna B."/>
            <person name="Monisha P."/>
        </authorList>
    </citation>
    <scope>NUCLEOTIDE SEQUENCE</scope>
    <source>
        <strain evidence="2">VBP364</strain>
    </source>
</reference>
<protein>
    <submittedName>
        <fullName evidence="2">Suppressor of fused domain protein</fullName>
    </submittedName>
</protein>
<evidence type="ECO:0000259" key="1">
    <source>
        <dbReference type="Pfam" id="PF05076"/>
    </source>
</evidence>
<dbReference type="RefSeq" id="WP_207418663.1">
    <property type="nucleotide sequence ID" value="NZ_CP071755.2"/>
</dbReference>
<evidence type="ECO:0000313" key="2">
    <source>
        <dbReference type="EMBL" id="QTB60834.1"/>
    </source>
</evidence>
<dbReference type="Pfam" id="PF05076">
    <property type="entry name" value="SUFU"/>
    <property type="match status" value="1"/>
</dbReference>
<name>A0A8A4DTQ1_BURPE</name>
<proteinExistence type="predicted"/>
<gene>
    <name evidence="2" type="ORF">J3D99_23315</name>
</gene>
<accession>A0A8A4DTQ1</accession>
<sequence length="188" mass="20339">MTIIEHFEKFLGPVQQGWRETNAQENDPRLMVVRFSNTPFEAASTYATIGLSDHLLELADGRQVRQELLFAAHDNYASDAIASFLLSFSEFVRSKSWALARGDVVGPSAALIPGVAVNSVYACPPVIFPEGLGLYSGSSPSTIIAWLVPLTGDEGSAAKRIGGDSFEEMLERSNPDLLDLNRPGIILG</sequence>
<dbReference type="AlphaFoldDB" id="A0A8A4DTQ1"/>
<organism evidence="2">
    <name type="scientific">Burkholderia pseudomallei</name>
    <name type="common">Pseudomonas pseudomallei</name>
    <dbReference type="NCBI Taxonomy" id="28450"/>
    <lineage>
        <taxon>Bacteria</taxon>
        <taxon>Pseudomonadati</taxon>
        <taxon>Pseudomonadota</taxon>
        <taxon>Betaproteobacteria</taxon>
        <taxon>Burkholderiales</taxon>
        <taxon>Burkholderiaceae</taxon>
        <taxon>Burkholderia</taxon>
        <taxon>pseudomallei group</taxon>
    </lineage>
</organism>